<dbReference type="EMBL" id="CM055100">
    <property type="protein sequence ID" value="KAJ7542894.1"/>
    <property type="molecule type" value="Genomic_DNA"/>
</dbReference>
<organism evidence="1 2">
    <name type="scientific">Diphasiastrum complanatum</name>
    <name type="common">Issler's clubmoss</name>
    <name type="synonym">Lycopodium complanatum</name>
    <dbReference type="NCBI Taxonomy" id="34168"/>
    <lineage>
        <taxon>Eukaryota</taxon>
        <taxon>Viridiplantae</taxon>
        <taxon>Streptophyta</taxon>
        <taxon>Embryophyta</taxon>
        <taxon>Tracheophyta</taxon>
        <taxon>Lycopodiopsida</taxon>
        <taxon>Lycopodiales</taxon>
        <taxon>Lycopodiaceae</taxon>
        <taxon>Lycopodioideae</taxon>
        <taxon>Diphasiastrum</taxon>
    </lineage>
</organism>
<reference evidence="2" key="1">
    <citation type="journal article" date="2024" name="Proc. Natl. Acad. Sci. U.S.A.">
        <title>Extraordinary preservation of gene collinearity over three hundred million years revealed in homosporous lycophytes.</title>
        <authorList>
            <person name="Li C."/>
            <person name="Wickell D."/>
            <person name="Kuo L.Y."/>
            <person name="Chen X."/>
            <person name="Nie B."/>
            <person name="Liao X."/>
            <person name="Peng D."/>
            <person name="Ji J."/>
            <person name="Jenkins J."/>
            <person name="Williams M."/>
            <person name="Shu S."/>
            <person name="Plott C."/>
            <person name="Barry K."/>
            <person name="Rajasekar S."/>
            <person name="Grimwood J."/>
            <person name="Han X."/>
            <person name="Sun S."/>
            <person name="Hou Z."/>
            <person name="He W."/>
            <person name="Dai G."/>
            <person name="Sun C."/>
            <person name="Schmutz J."/>
            <person name="Leebens-Mack J.H."/>
            <person name="Li F.W."/>
            <person name="Wang L."/>
        </authorList>
    </citation>
    <scope>NUCLEOTIDE SEQUENCE [LARGE SCALE GENOMIC DNA]</scope>
    <source>
        <strain evidence="2">cv. PW_Plant_1</strain>
    </source>
</reference>
<dbReference type="Proteomes" id="UP001162992">
    <property type="component" value="Chromosome 9"/>
</dbReference>
<accession>A0ACC2CLK9</accession>
<protein>
    <submittedName>
        <fullName evidence="1">Uncharacterized protein</fullName>
    </submittedName>
</protein>
<gene>
    <name evidence="1" type="ORF">O6H91_09G016400</name>
</gene>
<comment type="caution">
    <text evidence="1">The sequence shown here is derived from an EMBL/GenBank/DDBJ whole genome shotgun (WGS) entry which is preliminary data.</text>
</comment>
<proteinExistence type="predicted"/>
<keyword evidence="2" id="KW-1185">Reference proteome</keyword>
<name>A0ACC2CLK9_DIPCM</name>
<evidence type="ECO:0000313" key="2">
    <source>
        <dbReference type="Proteomes" id="UP001162992"/>
    </source>
</evidence>
<evidence type="ECO:0000313" key="1">
    <source>
        <dbReference type="EMBL" id="KAJ7542894.1"/>
    </source>
</evidence>
<sequence length="659" mass="71863">MHPSSDEIPEWKDFPNGLSVLLVDGDVNALYEISEKLRSYHFTVTTFSEVDDAVAAIKSHGTVFHVALVEANINNDVNGFRILDATKCLPIIMTIESENIAIMMQGIALGAADFWVKPLTEEKLRNIWQHVVRKVVSSEDDVLLESLKSVRGALDTILHSTSLWGVPKIESSGNDVKLAAVEVSTKKLAVSEEEPLGATMSQSSTMLPYAEVGRIRTDLGKVSPYDQNMWVKVEKEDLLSNSLGSVGMSHTDIELEDRASIKMEFDDSMDDVTISTGSVVYGGNGHEVELGASVPSPFSTSAQDINLDESLNSGEVHDGNCGLENNMSLAQVSKVADNSSAIDIGVPSITALNYDSRASYTEYRRNDQNTSEQVDQGNKSVTTRKKVDWTPELHRLFVQAVEQLGVERAIPSKILEVMGVKCLTRHNIASHLQKYRSHRKHIHLARDAGTAWNQRQVHDTSSLSKPRLGSSHGTPLPIQPRLLPGYQGIPCLTSGNPFVAHLHVWGHPVMDQSSGHVVHQPLLGTSLTWQGAHGSYLQQPVICAPGMPYYFPAMTLPPTSGPSMEQVLNLMPTADKSIPTISVPSATESDGIMDFEAVSASHRRPSEFHPSKQIVDAAISEALSNPSLPLPLGLKSPSIESVMAELQQEGLDMVRLIPS</sequence>